<keyword evidence="4" id="KW-0472">Membrane</keyword>
<accession>A0A3Q9FV46</accession>
<dbReference type="InterPro" id="IPR012944">
    <property type="entry name" value="SusD_RagB_dom"/>
</dbReference>
<dbReference type="OrthoDB" id="9792139at2"/>
<feature type="signal peptide" evidence="6">
    <location>
        <begin position="1"/>
        <end position="23"/>
    </location>
</feature>
<gene>
    <name evidence="9" type="ORF">EI427_23215</name>
</gene>
<dbReference type="PROSITE" id="PS51257">
    <property type="entry name" value="PROKAR_LIPOPROTEIN"/>
    <property type="match status" value="1"/>
</dbReference>
<dbReference type="InterPro" id="IPR011990">
    <property type="entry name" value="TPR-like_helical_dom_sf"/>
</dbReference>
<dbReference type="RefSeq" id="WP_126619542.1">
    <property type="nucleotide sequence ID" value="NZ_CP034563.1"/>
</dbReference>
<dbReference type="InterPro" id="IPR033985">
    <property type="entry name" value="SusD-like_N"/>
</dbReference>
<feature type="domain" description="SusD-like N-terminal" evidence="8">
    <location>
        <begin position="23"/>
        <end position="228"/>
    </location>
</feature>
<dbReference type="SUPFAM" id="SSF48452">
    <property type="entry name" value="TPR-like"/>
    <property type="match status" value="1"/>
</dbReference>
<keyword evidence="3 6" id="KW-0732">Signal</keyword>
<comment type="similarity">
    <text evidence="2">Belongs to the SusD family.</text>
</comment>
<evidence type="ECO:0000256" key="4">
    <source>
        <dbReference type="ARBA" id="ARBA00023136"/>
    </source>
</evidence>
<keyword evidence="10" id="KW-1185">Reference proteome</keyword>
<evidence type="ECO:0000313" key="10">
    <source>
        <dbReference type="Proteomes" id="UP000267268"/>
    </source>
</evidence>
<feature type="chain" id="PRO_5018748820" evidence="6">
    <location>
        <begin position="24"/>
        <end position="555"/>
    </location>
</feature>
<proteinExistence type="inferred from homology"/>
<reference evidence="9 10" key="1">
    <citation type="submission" date="2018-12" db="EMBL/GenBank/DDBJ databases">
        <title>Flammeovirga pectinis sp. nov., isolated from the gut of the Korean scallop, Patinopecten yessoensis.</title>
        <authorList>
            <person name="Bae J.-W."/>
            <person name="Jeong Y.-S."/>
            <person name="Kang W."/>
        </authorList>
    </citation>
    <scope>NUCLEOTIDE SEQUENCE [LARGE SCALE GENOMIC DNA]</scope>
    <source>
        <strain evidence="9 10">L12M1</strain>
    </source>
</reference>
<evidence type="ECO:0000256" key="5">
    <source>
        <dbReference type="ARBA" id="ARBA00023237"/>
    </source>
</evidence>
<evidence type="ECO:0000256" key="2">
    <source>
        <dbReference type="ARBA" id="ARBA00006275"/>
    </source>
</evidence>
<evidence type="ECO:0000256" key="3">
    <source>
        <dbReference type="ARBA" id="ARBA00022729"/>
    </source>
</evidence>
<dbReference type="Proteomes" id="UP000267268">
    <property type="component" value="Chromosome 2"/>
</dbReference>
<evidence type="ECO:0000256" key="1">
    <source>
        <dbReference type="ARBA" id="ARBA00004442"/>
    </source>
</evidence>
<sequence>MRKFNIYISTILMLLITASSCNKFLDIDPKDSQDQDSFFRTSTEARQALIGTYELLRNDNLDWQAMPMALTADVMSDDVYTGGSNATDMLGWQQMARFDARAIGDQGAKTWKKCYVGIQRATTLLTSYDKIDFKASEAELKNNIEGEALFLRGHYYFEVLRYFENVPIVRTTLNGSDWEAVEQSTPDEAYAYAAKQMLDAIPLMSEQHPENDLGRLTKWAAKAELVKMFMFYTGVYQKSEMPVEDSNAFTQQDAVNMLEEIITKSGKTLSTKYEDLFNQNGNFNQEVLFEICFANTGTGDWSHNKLGNYQCTMAGPRGHNSNTLAQGWGFGSPTRELENLFVAGDTRKASTIIYAKELVDKEQEDYEGEDPFSPNLEWHYTYTGMFTYKYTTHAYRRTDAGTPELNYDQNYHYIRLADVYLMAAELNLVTGNQGKADDYVNRVRTRAGLTPVTGVSIDDIFTERRLELAMEGHRYFDVLRRGLSYAKQELDVSGYTLTLPTDEEEEYMKNGQNLTGDVGNPVDFEVNFDMGKRGFLPIPQRELDLNAGFKQNTGY</sequence>
<dbReference type="Pfam" id="PF14322">
    <property type="entry name" value="SusD-like_3"/>
    <property type="match status" value="1"/>
</dbReference>
<dbReference type="Pfam" id="PF07980">
    <property type="entry name" value="SusD_RagB"/>
    <property type="match status" value="1"/>
</dbReference>
<protein>
    <submittedName>
        <fullName evidence="9">RagB/SusD family nutrient uptake outer membrane protein</fullName>
    </submittedName>
</protein>
<evidence type="ECO:0000259" key="8">
    <source>
        <dbReference type="Pfam" id="PF14322"/>
    </source>
</evidence>
<dbReference type="GO" id="GO:0009279">
    <property type="term" value="C:cell outer membrane"/>
    <property type="evidence" value="ECO:0007669"/>
    <property type="project" value="UniProtKB-SubCell"/>
</dbReference>
<evidence type="ECO:0000259" key="7">
    <source>
        <dbReference type="Pfam" id="PF07980"/>
    </source>
</evidence>
<evidence type="ECO:0000313" key="9">
    <source>
        <dbReference type="EMBL" id="AZQ65129.1"/>
    </source>
</evidence>
<keyword evidence="5" id="KW-0998">Cell outer membrane</keyword>
<dbReference type="EMBL" id="CP034563">
    <property type="protein sequence ID" value="AZQ65129.1"/>
    <property type="molecule type" value="Genomic_DNA"/>
</dbReference>
<comment type="subcellular location">
    <subcellularLocation>
        <location evidence="1">Cell outer membrane</location>
    </subcellularLocation>
</comment>
<dbReference type="AlphaFoldDB" id="A0A3Q9FV46"/>
<dbReference type="Gene3D" id="1.25.40.390">
    <property type="match status" value="1"/>
</dbReference>
<dbReference type="KEGG" id="fll:EI427_23215"/>
<organism evidence="9 10">
    <name type="scientific">Flammeovirga pectinis</name>
    <dbReference type="NCBI Taxonomy" id="2494373"/>
    <lineage>
        <taxon>Bacteria</taxon>
        <taxon>Pseudomonadati</taxon>
        <taxon>Bacteroidota</taxon>
        <taxon>Cytophagia</taxon>
        <taxon>Cytophagales</taxon>
        <taxon>Flammeovirgaceae</taxon>
        <taxon>Flammeovirga</taxon>
    </lineage>
</organism>
<evidence type="ECO:0000256" key="6">
    <source>
        <dbReference type="SAM" id="SignalP"/>
    </source>
</evidence>
<feature type="domain" description="RagB/SusD" evidence="7">
    <location>
        <begin position="285"/>
        <end position="555"/>
    </location>
</feature>
<name>A0A3Q9FV46_9BACT</name>